<dbReference type="InterPro" id="IPR027417">
    <property type="entry name" value="P-loop_NTPase"/>
</dbReference>
<keyword evidence="6 15" id="KW-0347">Helicase</keyword>
<dbReference type="PANTHER" id="PTHR11070:SF55">
    <property type="entry name" value="DNA 3'-5' HELICASE"/>
    <property type="match status" value="1"/>
</dbReference>
<evidence type="ECO:0000256" key="1">
    <source>
        <dbReference type="ARBA" id="ARBA00009922"/>
    </source>
</evidence>
<dbReference type="GO" id="GO:0043138">
    <property type="term" value="F:3'-5' DNA helicase activity"/>
    <property type="evidence" value="ECO:0007669"/>
    <property type="project" value="UniProtKB-EC"/>
</dbReference>
<comment type="catalytic activity">
    <reaction evidence="14">
        <text>ATP + H2O = ADP + phosphate + H(+)</text>
        <dbReference type="Rhea" id="RHEA:13065"/>
        <dbReference type="ChEBI" id="CHEBI:15377"/>
        <dbReference type="ChEBI" id="CHEBI:15378"/>
        <dbReference type="ChEBI" id="CHEBI:30616"/>
        <dbReference type="ChEBI" id="CHEBI:43474"/>
        <dbReference type="ChEBI" id="CHEBI:456216"/>
        <dbReference type="EC" id="5.6.2.4"/>
    </reaction>
</comment>
<dbReference type="Pfam" id="PF13361">
    <property type="entry name" value="UvrD_C"/>
    <property type="match status" value="1"/>
</dbReference>
<dbReference type="AlphaFoldDB" id="A0A1L5PB24"/>
<evidence type="ECO:0000256" key="6">
    <source>
        <dbReference type="ARBA" id="ARBA00022806"/>
    </source>
</evidence>
<evidence type="ECO:0000256" key="3">
    <source>
        <dbReference type="ARBA" id="ARBA00022741"/>
    </source>
</evidence>
<dbReference type="InterPro" id="IPR013986">
    <property type="entry name" value="DExx_box_DNA_helicase_dom_sf"/>
</dbReference>
<dbReference type="InterPro" id="IPR014016">
    <property type="entry name" value="UvrD-like_ATP-bd"/>
</dbReference>
<dbReference type="InterPro" id="IPR011604">
    <property type="entry name" value="PDDEXK-like_dom_sf"/>
</dbReference>
<keyword evidence="2" id="KW-0540">Nuclease</keyword>
<dbReference type="PROSITE" id="PS51198">
    <property type="entry name" value="UVRD_HELICASE_ATP_BIND"/>
    <property type="match status" value="1"/>
</dbReference>
<keyword evidence="18" id="KW-0614">Plasmid</keyword>
<evidence type="ECO:0000256" key="12">
    <source>
        <dbReference type="ARBA" id="ARBA00034617"/>
    </source>
</evidence>
<dbReference type="Gene3D" id="3.40.50.300">
    <property type="entry name" value="P-loop containing nucleotide triphosphate hydrolases"/>
    <property type="match status" value="4"/>
</dbReference>
<evidence type="ECO:0000256" key="7">
    <source>
        <dbReference type="ARBA" id="ARBA00022839"/>
    </source>
</evidence>
<dbReference type="GO" id="GO:0005524">
    <property type="term" value="F:ATP binding"/>
    <property type="evidence" value="ECO:0007669"/>
    <property type="project" value="UniProtKB-UniRule"/>
</dbReference>
<dbReference type="RefSeq" id="WP_004680480.1">
    <property type="nucleotide sequence ID" value="NZ_CP017243.1"/>
</dbReference>
<reference evidence="18 19" key="1">
    <citation type="submission" date="2016-09" db="EMBL/GenBank/DDBJ databases">
        <title>The complete genome sequences of Rhizobium gallicum, symbiovars gallicum and phaseoli, symbionts associated to common bean (Phaseolus vulgaris).</title>
        <authorList>
            <person name="Bustos P."/>
            <person name="Santamaria R.I."/>
            <person name="Perez-Carrascal O.M."/>
            <person name="Juarez S."/>
            <person name="Lozano L."/>
            <person name="Martinez-Flores I."/>
            <person name="Martinez-Romero E."/>
            <person name="Cevallos M."/>
            <person name="Romero D."/>
            <person name="Davila G."/>
            <person name="Gonzalez V."/>
        </authorList>
    </citation>
    <scope>NUCLEOTIDE SEQUENCE [LARGE SCALE GENOMIC DNA]</scope>
    <source>
        <strain evidence="18 19">8C-3</strain>
        <plasmid evidence="19">Plasmid prsp8c3b</plasmid>
    </source>
</reference>
<evidence type="ECO:0000256" key="15">
    <source>
        <dbReference type="PROSITE-ProRule" id="PRU00560"/>
    </source>
</evidence>
<feature type="domain" description="UvrD-like helicase C-terminal" evidence="17">
    <location>
        <begin position="411"/>
        <end position="692"/>
    </location>
</feature>
<geneLocation type="plasmid" evidence="19">
    <name>prsp8c3b</name>
</geneLocation>
<evidence type="ECO:0000256" key="10">
    <source>
        <dbReference type="ARBA" id="ARBA00023204"/>
    </source>
</evidence>
<evidence type="ECO:0000256" key="14">
    <source>
        <dbReference type="ARBA" id="ARBA00048988"/>
    </source>
</evidence>
<dbReference type="InterPro" id="IPR038726">
    <property type="entry name" value="PDDEXK_AddAB-type"/>
</dbReference>
<dbReference type="SUPFAM" id="SSF52540">
    <property type="entry name" value="P-loop containing nucleoside triphosphate hydrolases"/>
    <property type="match status" value="1"/>
</dbReference>
<evidence type="ECO:0000259" key="16">
    <source>
        <dbReference type="PROSITE" id="PS51198"/>
    </source>
</evidence>
<proteinExistence type="inferred from homology"/>
<gene>
    <name evidence="18" type="ORF">AM571_PB00016</name>
</gene>
<dbReference type="Gene3D" id="3.90.320.10">
    <property type="match status" value="1"/>
</dbReference>
<keyword evidence="7" id="KW-0269">Exonuclease</keyword>
<dbReference type="GO" id="GO:0003677">
    <property type="term" value="F:DNA binding"/>
    <property type="evidence" value="ECO:0007669"/>
    <property type="project" value="UniProtKB-KW"/>
</dbReference>
<dbReference type="GO" id="GO:0005829">
    <property type="term" value="C:cytosol"/>
    <property type="evidence" value="ECO:0007669"/>
    <property type="project" value="TreeGrafter"/>
</dbReference>
<evidence type="ECO:0000313" key="18">
    <source>
        <dbReference type="EMBL" id="APO77314.1"/>
    </source>
</evidence>
<evidence type="ECO:0000256" key="13">
    <source>
        <dbReference type="ARBA" id="ARBA00034808"/>
    </source>
</evidence>
<evidence type="ECO:0000313" key="19">
    <source>
        <dbReference type="Proteomes" id="UP000185109"/>
    </source>
</evidence>
<dbReference type="PROSITE" id="PS51217">
    <property type="entry name" value="UVRD_HELICASE_CTER"/>
    <property type="match status" value="1"/>
</dbReference>
<keyword evidence="10" id="KW-0234">DNA repair</keyword>
<name>A0A1L5PB24_RHIET</name>
<comment type="catalytic activity">
    <reaction evidence="12">
        <text>Couples ATP hydrolysis with the unwinding of duplex DNA by translocating in the 3'-5' direction.</text>
        <dbReference type="EC" id="5.6.2.4"/>
    </reaction>
</comment>
<evidence type="ECO:0000256" key="9">
    <source>
        <dbReference type="ARBA" id="ARBA00023125"/>
    </source>
</evidence>
<evidence type="ECO:0000256" key="5">
    <source>
        <dbReference type="ARBA" id="ARBA00022801"/>
    </source>
</evidence>
<dbReference type="GO" id="GO:0000725">
    <property type="term" value="P:recombinational repair"/>
    <property type="evidence" value="ECO:0007669"/>
    <property type="project" value="TreeGrafter"/>
</dbReference>
<keyword evidence="9" id="KW-0238">DNA-binding</keyword>
<dbReference type="PANTHER" id="PTHR11070">
    <property type="entry name" value="UVRD / RECB / PCRA DNA HELICASE FAMILY MEMBER"/>
    <property type="match status" value="1"/>
</dbReference>
<protein>
    <recommendedName>
        <fullName evidence="13">DNA 3'-5' helicase</fullName>
        <ecNumber evidence="13">5.6.2.4</ecNumber>
    </recommendedName>
</protein>
<dbReference type="Proteomes" id="UP000185109">
    <property type="component" value="Plasmid pRsp8C3b"/>
</dbReference>
<keyword evidence="11" id="KW-0413">Isomerase</keyword>
<dbReference type="GO" id="GO:0004527">
    <property type="term" value="F:exonuclease activity"/>
    <property type="evidence" value="ECO:0007669"/>
    <property type="project" value="UniProtKB-KW"/>
</dbReference>
<evidence type="ECO:0000259" key="17">
    <source>
        <dbReference type="PROSITE" id="PS51217"/>
    </source>
</evidence>
<dbReference type="EC" id="5.6.2.4" evidence="13"/>
<keyword evidence="5 15" id="KW-0378">Hydrolase</keyword>
<dbReference type="Pfam" id="PF12705">
    <property type="entry name" value="PDDEXK_1"/>
    <property type="match status" value="1"/>
</dbReference>
<dbReference type="InterPro" id="IPR000212">
    <property type="entry name" value="DNA_helicase_UvrD/REP"/>
</dbReference>
<sequence length="1052" mass="114310">MSRLTTITAAAGAGKTTRIVNDIADEVLVRTPEQILATTFTIKAADELVERARAKLFEQGKADAAAQLLGARFGTVNAVCSQIVSEFVIDLGRSPSTAVIGESNMSLVFSVAADGAIAARAEVLNELADHFGYNDPRAPGTGEPPDWRRTVRSIATLARANGIEADQLASSAQRSIEAFLACFPPPAADAADLDAALANALKDAFEMRPAIVSSTGADSVETIRAAHERILRGETLSWSTWARLTKVKCAPTKDGQPYNQALIHLIAAAGRHSEHPRLRFECEQFITETFHCAAEALTAYQDWKAERGLLDFTDQEALALEILKTPHLAARLKERVSRVFVDEFQDSSPLQLAVFTLLGELVDESTWVGDPKQAIYGFRGADTELTQAAFLGAGGKPEDNPVLSKSWRSRKSLVDLFNAMFTPVFERMGLPAAKHAFSDAARSDAGFDKPSAGWWWLMGKVDEQAQALAEGIRQCLAEADNWLVEDDKHDHRPITPGDIAILCRSNTDVGRFALALSRAGLPVAVERSGLARTPHVEFVLAACRRVADATDRLALAELARFFADDAGSNAWLQAATSDDADAALRAAVPISDALDRLAGQLLNFTPAELVDAVLALPALLSHIESWGDTAMRFDDLEALRGFSRAYEEECAASGSPATLQGLLLALDGAEPKRPPSLASDAIQVMTYHGSKGLEWPMTILTGLAWESKARLFEPVAETTGELDWRNPLAERWIRFWPWPYGQSGKGGTIDVEVANSETGRRALQRAVEEDTRLLYVGATRARDYLIFAPPAKGPLNWLSLLNAPEAAAHVVPPQNDDNQLGVGNQNFTVNVKALATSGELTERGRLPTYVRARTTEPQVRPPLFLKPSEAVGGSWKVVERVDLGGRLPIHGIADIAALGEALHSIIGYDDPDRDRSQRLADASSILTRWNVIGFKADDALIASDRLATWRRGRWPVTRCIAEVPVTSPAADQLLKGRIDMLVETGIDFAIIDHKSFPGRFELWEERAVGHAPQLAAYAGAVESITGRRCSELWIHMPVVGTMFRLAPVTRDP</sequence>
<feature type="domain" description="UvrD-like helicase ATP-binding" evidence="16">
    <location>
        <begin position="1"/>
        <end position="410"/>
    </location>
</feature>
<dbReference type="Pfam" id="PF00580">
    <property type="entry name" value="UvrD-helicase"/>
    <property type="match status" value="1"/>
</dbReference>
<dbReference type="EMBL" id="CP017243">
    <property type="protein sequence ID" value="APO77314.1"/>
    <property type="molecule type" value="Genomic_DNA"/>
</dbReference>
<keyword evidence="4" id="KW-0227">DNA damage</keyword>
<keyword evidence="8 15" id="KW-0067">ATP-binding</keyword>
<dbReference type="Gene3D" id="1.10.10.160">
    <property type="match status" value="1"/>
</dbReference>
<dbReference type="InterPro" id="IPR014017">
    <property type="entry name" value="DNA_helicase_UvrD-like_C"/>
</dbReference>
<feature type="binding site" evidence="15">
    <location>
        <begin position="9"/>
        <end position="16"/>
    </location>
    <ligand>
        <name>ATP</name>
        <dbReference type="ChEBI" id="CHEBI:30616"/>
    </ligand>
</feature>
<evidence type="ECO:0000256" key="11">
    <source>
        <dbReference type="ARBA" id="ARBA00023235"/>
    </source>
</evidence>
<organism evidence="18 19">
    <name type="scientific">Rhizobium etli 8C-3</name>
    <dbReference type="NCBI Taxonomy" id="538025"/>
    <lineage>
        <taxon>Bacteria</taxon>
        <taxon>Pseudomonadati</taxon>
        <taxon>Pseudomonadota</taxon>
        <taxon>Alphaproteobacteria</taxon>
        <taxon>Hyphomicrobiales</taxon>
        <taxon>Rhizobiaceae</taxon>
        <taxon>Rhizobium/Agrobacterium group</taxon>
        <taxon>Rhizobium</taxon>
    </lineage>
</organism>
<keyword evidence="3 15" id="KW-0547">Nucleotide-binding</keyword>
<evidence type="ECO:0000256" key="8">
    <source>
        <dbReference type="ARBA" id="ARBA00022840"/>
    </source>
</evidence>
<evidence type="ECO:0000256" key="4">
    <source>
        <dbReference type="ARBA" id="ARBA00022763"/>
    </source>
</evidence>
<evidence type="ECO:0000256" key="2">
    <source>
        <dbReference type="ARBA" id="ARBA00022722"/>
    </source>
</evidence>
<accession>A0A1L5PB24</accession>
<comment type="similarity">
    <text evidence="1">Belongs to the helicase family. UvrD subfamily.</text>
</comment>
<dbReference type="GO" id="GO:0033202">
    <property type="term" value="C:DNA helicase complex"/>
    <property type="evidence" value="ECO:0007669"/>
    <property type="project" value="TreeGrafter"/>
</dbReference>